<protein>
    <submittedName>
        <fullName evidence="1">Uncharacterized protein</fullName>
    </submittedName>
</protein>
<comment type="caution">
    <text evidence="1">The sequence shown here is derived from an EMBL/GenBank/DDBJ whole genome shotgun (WGS) entry which is preliminary data.</text>
</comment>
<keyword evidence="2" id="KW-1185">Reference proteome</keyword>
<name>A0AAE1AMK6_9GAST</name>
<reference evidence="1" key="1">
    <citation type="journal article" date="2023" name="G3 (Bethesda)">
        <title>A reference genome for the long-term kleptoplast-retaining sea slug Elysia crispata morphotype clarki.</title>
        <authorList>
            <person name="Eastman K.E."/>
            <person name="Pendleton A.L."/>
            <person name="Shaikh M.A."/>
            <person name="Suttiyut T."/>
            <person name="Ogas R."/>
            <person name="Tomko P."/>
            <person name="Gavelis G."/>
            <person name="Widhalm J.R."/>
            <person name="Wisecaver J.H."/>
        </authorList>
    </citation>
    <scope>NUCLEOTIDE SEQUENCE</scope>
    <source>
        <strain evidence="1">ECLA1</strain>
    </source>
</reference>
<dbReference type="Proteomes" id="UP001283361">
    <property type="component" value="Unassembled WGS sequence"/>
</dbReference>
<dbReference type="AlphaFoldDB" id="A0AAE1AMK6"/>
<proteinExistence type="predicted"/>
<evidence type="ECO:0000313" key="2">
    <source>
        <dbReference type="Proteomes" id="UP001283361"/>
    </source>
</evidence>
<sequence>MTQRAGYISGFFGSHRYANIRVSYPFSLRSGSSIFLRSELHVTQVFVVVTYTDQRLSSLIGLKLLDIYPSAVAPGGSGDKAPAL</sequence>
<accession>A0AAE1AMK6</accession>
<gene>
    <name evidence="1" type="ORF">RRG08_019322</name>
</gene>
<dbReference type="EMBL" id="JAWDGP010001610">
    <property type="protein sequence ID" value="KAK3789941.1"/>
    <property type="molecule type" value="Genomic_DNA"/>
</dbReference>
<evidence type="ECO:0000313" key="1">
    <source>
        <dbReference type="EMBL" id="KAK3789941.1"/>
    </source>
</evidence>
<organism evidence="1 2">
    <name type="scientific">Elysia crispata</name>
    <name type="common">lettuce slug</name>
    <dbReference type="NCBI Taxonomy" id="231223"/>
    <lineage>
        <taxon>Eukaryota</taxon>
        <taxon>Metazoa</taxon>
        <taxon>Spiralia</taxon>
        <taxon>Lophotrochozoa</taxon>
        <taxon>Mollusca</taxon>
        <taxon>Gastropoda</taxon>
        <taxon>Heterobranchia</taxon>
        <taxon>Euthyneura</taxon>
        <taxon>Panpulmonata</taxon>
        <taxon>Sacoglossa</taxon>
        <taxon>Placobranchoidea</taxon>
        <taxon>Plakobranchidae</taxon>
        <taxon>Elysia</taxon>
    </lineage>
</organism>